<feature type="transmembrane region" description="Helical" evidence="1">
    <location>
        <begin position="18"/>
        <end position="38"/>
    </location>
</feature>
<organism evidence="4 5">
    <name type="scientific">Neiella holothuriorum</name>
    <dbReference type="NCBI Taxonomy" id="2870530"/>
    <lineage>
        <taxon>Bacteria</taxon>
        <taxon>Pseudomonadati</taxon>
        <taxon>Pseudomonadota</taxon>
        <taxon>Gammaproteobacteria</taxon>
        <taxon>Alteromonadales</taxon>
        <taxon>Echinimonadaceae</taxon>
        <taxon>Neiella</taxon>
    </lineage>
</organism>
<dbReference type="Proteomes" id="UP001166251">
    <property type="component" value="Unassembled WGS sequence"/>
</dbReference>
<dbReference type="CDD" id="cd01948">
    <property type="entry name" value="EAL"/>
    <property type="match status" value="1"/>
</dbReference>
<dbReference type="PANTHER" id="PTHR33121:SF79">
    <property type="entry name" value="CYCLIC DI-GMP PHOSPHODIESTERASE PDED-RELATED"/>
    <property type="match status" value="1"/>
</dbReference>
<dbReference type="SUPFAM" id="SSF141868">
    <property type="entry name" value="EAL domain-like"/>
    <property type="match status" value="1"/>
</dbReference>
<keyword evidence="1" id="KW-0472">Membrane</keyword>
<keyword evidence="5" id="KW-1185">Reference proteome</keyword>
<dbReference type="EMBL" id="JAHZSS010000003">
    <property type="protein sequence ID" value="MBW8190123.1"/>
    <property type="molecule type" value="Genomic_DNA"/>
</dbReference>
<proteinExistence type="predicted"/>
<dbReference type="InterPro" id="IPR050706">
    <property type="entry name" value="Cyclic-di-GMP_PDE-like"/>
</dbReference>
<dbReference type="Pfam" id="PF00563">
    <property type="entry name" value="EAL"/>
    <property type="match status" value="1"/>
</dbReference>
<dbReference type="SUPFAM" id="SSF55073">
    <property type="entry name" value="Nucleotide cyclase"/>
    <property type="match status" value="1"/>
</dbReference>
<keyword evidence="1" id="KW-1133">Transmembrane helix</keyword>
<dbReference type="InterPro" id="IPR001633">
    <property type="entry name" value="EAL_dom"/>
</dbReference>
<name>A0ABS7ECS8_9GAMM</name>
<dbReference type="Pfam" id="PF00990">
    <property type="entry name" value="GGDEF"/>
    <property type="match status" value="1"/>
</dbReference>
<dbReference type="PANTHER" id="PTHR33121">
    <property type="entry name" value="CYCLIC DI-GMP PHOSPHODIESTERASE PDEF"/>
    <property type="match status" value="1"/>
</dbReference>
<evidence type="ECO:0000313" key="5">
    <source>
        <dbReference type="Proteomes" id="UP001166251"/>
    </source>
</evidence>
<dbReference type="PROSITE" id="PS50883">
    <property type="entry name" value="EAL"/>
    <property type="match status" value="1"/>
</dbReference>
<dbReference type="PROSITE" id="PS50887">
    <property type="entry name" value="GGDEF"/>
    <property type="match status" value="1"/>
</dbReference>
<accession>A0ABS7ECS8</accession>
<gene>
    <name evidence="4" type="ORF">K0504_03665</name>
</gene>
<dbReference type="SMART" id="SM00267">
    <property type="entry name" value="GGDEF"/>
    <property type="match status" value="1"/>
</dbReference>
<dbReference type="SMART" id="SM00052">
    <property type="entry name" value="EAL"/>
    <property type="match status" value="1"/>
</dbReference>
<dbReference type="InterPro" id="IPR043128">
    <property type="entry name" value="Rev_trsase/Diguanyl_cyclase"/>
</dbReference>
<dbReference type="InterPro" id="IPR000160">
    <property type="entry name" value="GGDEF_dom"/>
</dbReference>
<feature type="transmembrane region" description="Helical" evidence="1">
    <location>
        <begin position="186"/>
        <end position="208"/>
    </location>
</feature>
<comment type="caution">
    <text evidence="4">The sequence shown here is derived from an EMBL/GenBank/DDBJ whole genome shotgun (WGS) entry which is preliminary data.</text>
</comment>
<dbReference type="RefSeq" id="WP_220102813.1">
    <property type="nucleotide sequence ID" value="NZ_JAHZSS010000003.1"/>
</dbReference>
<dbReference type="Gene3D" id="3.20.20.450">
    <property type="entry name" value="EAL domain"/>
    <property type="match status" value="1"/>
</dbReference>
<evidence type="ECO:0000256" key="1">
    <source>
        <dbReference type="SAM" id="Phobius"/>
    </source>
</evidence>
<feature type="domain" description="EAL" evidence="2">
    <location>
        <begin position="504"/>
        <end position="757"/>
    </location>
</feature>
<dbReference type="InterPro" id="IPR029787">
    <property type="entry name" value="Nucleotide_cyclase"/>
</dbReference>
<feature type="domain" description="GGDEF" evidence="3">
    <location>
        <begin position="355"/>
        <end position="495"/>
    </location>
</feature>
<sequence>MAHGMLINTTHLNRRANLIYVLVLALGVALTLYVNWSVGQVKNTSNRLIQNQLPILEVSRTIDRLFGEHERLLYEYYATVDTTLFTDAAVPRQSELKEALGMLAMYAGEDAVAPIHQQLDIVIKESNALHENLDGRSIDWDLSRAQLRVISDGRRAVLPALSALEARIGGEVNQGAQDTLGQVSELLIVVIVYGVVVLIFAFALGSYIKRYLLLSSTNERLAMFAERNPNPVLSLDESGQPLYQNPATFKLLDRLPTVAEPLALLSGSIGQQLFDARTDNSKSHRYEHQIGDRYFSYEVHWLEDLAAFDVHLKDITTQKRAQLQLLEKAYRNDQSGLYNRPRFNDDIGELIREGQGLTLVLVEVAQMGQLQGHYGLNGASACVDGVMHSLKRIFNEAIEQKSMKAELYHIADGSFALIVQHLANSSELQYLTQRIVECFRHPIATQLGQMRIQVQVGVTEHAPQQRTGTDLLLDAKIAVDQALRSGGNDVSYFDVTVGQAHARRVELARNLEHAIARDELTLVMQPQLSADGRRLIGGEALLRWQTNGKFVSPAEFIPVAEESGLILEIGDWVLDRACQMTAHYRELGLTDLVIAINISPRQFMQEGFVERVNQVLETYQLPPSSIELEITESTIMDNEDGGMKMLQELKQLGVSLAIDDFGTGYSSLSYLKQFPVDKLKIDRSFIQSIDVSTDDQAIVLSLCQLAKNLNLSVLAEGVESQPQLDVLAQFNCDAIQGYFFSKPLADSDFINFSLRYLADDSEKLAITEKINGALST</sequence>
<reference evidence="4" key="1">
    <citation type="submission" date="2021-07" db="EMBL/GenBank/DDBJ databases">
        <title>Neiella marina sp. nov., isolated from the intestinal content of sea cucumber Apostichopus japonicus.</title>
        <authorList>
            <person name="Bai X."/>
        </authorList>
    </citation>
    <scope>NUCLEOTIDE SEQUENCE</scope>
    <source>
        <strain evidence="4">126</strain>
    </source>
</reference>
<keyword evidence="1" id="KW-0812">Transmembrane</keyword>
<evidence type="ECO:0000313" key="4">
    <source>
        <dbReference type="EMBL" id="MBW8190123.1"/>
    </source>
</evidence>
<protein>
    <submittedName>
        <fullName evidence="4">Bifunctional diguanylate cyclase/phosphodiesterase</fullName>
    </submittedName>
</protein>
<dbReference type="Gene3D" id="3.30.70.270">
    <property type="match status" value="1"/>
</dbReference>
<evidence type="ECO:0000259" key="2">
    <source>
        <dbReference type="PROSITE" id="PS50883"/>
    </source>
</evidence>
<evidence type="ECO:0000259" key="3">
    <source>
        <dbReference type="PROSITE" id="PS50887"/>
    </source>
</evidence>
<dbReference type="InterPro" id="IPR035919">
    <property type="entry name" value="EAL_sf"/>
</dbReference>